<feature type="transmembrane region" description="Helical" evidence="1">
    <location>
        <begin position="7"/>
        <end position="24"/>
    </location>
</feature>
<evidence type="ECO:0000313" key="4">
    <source>
        <dbReference type="Proteomes" id="UP000036520"/>
    </source>
</evidence>
<protein>
    <recommendedName>
        <fullName evidence="2">DUF5675 domain-containing protein</fullName>
    </recommendedName>
</protein>
<dbReference type="Pfam" id="PF18925">
    <property type="entry name" value="DUF5675"/>
    <property type="match status" value="1"/>
</dbReference>
<dbReference type="AlphaFoldDB" id="A0A0H4PZ03"/>
<dbReference type="RefSeq" id="WP_048643737.1">
    <property type="nucleotide sequence ID" value="NZ_CAXBGM010000011.1"/>
</dbReference>
<organism evidence="3 4">
    <name type="scientific">Cyclobacterium amurskyense</name>
    <dbReference type="NCBI Taxonomy" id="320787"/>
    <lineage>
        <taxon>Bacteria</taxon>
        <taxon>Pseudomonadati</taxon>
        <taxon>Bacteroidota</taxon>
        <taxon>Cytophagia</taxon>
        <taxon>Cytophagales</taxon>
        <taxon>Cyclobacteriaceae</taxon>
        <taxon>Cyclobacterium</taxon>
    </lineage>
</organism>
<sequence>MNRIPGLLVLAGVLLAILFLYSNPEILGKIWLWMIGFIGYLVIAAKKGFEMIKDLFTKNQAIFNFPDKKQEPKPEIEKIKKVLQPNIEEASNLLVNEEINALPKAMITVLRYVDDGNTTLGLMFINKTFFAYTLEDTHNDEKIPGGTRIPEGHYQLGINEQLSPLTQRYRNRFNWFSNHIEIKGIPNYDKVYIHIGNSHKDTKGCILIADGVNAGQTEKMILQSQKAYERFYKNIIPKINQNEPMAINILNEEWFERVTKAPQLVHA</sequence>
<evidence type="ECO:0000259" key="2">
    <source>
        <dbReference type="Pfam" id="PF18925"/>
    </source>
</evidence>
<keyword evidence="1" id="KW-1133">Transmembrane helix</keyword>
<dbReference type="InterPro" id="IPR043732">
    <property type="entry name" value="DUF5675"/>
</dbReference>
<dbReference type="EMBL" id="CP012040">
    <property type="protein sequence ID" value="AKP53657.1"/>
    <property type="molecule type" value="Genomic_DNA"/>
</dbReference>
<dbReference type="OrthoDB" id="1036575at2"/>
<keyword evidence="1" id="KW-0472">Membrane</keyword>
<dbReference type="STRING" id="320787.CA2015_4312"/>
<dbReference type="KEGG" id="camu:CA2015_4312"/>
<reference evidence="3 4" key="1">
    <citation type="submission" date="2015-07" db="EMBL/GenBank/DDBJ databases">
        <authorList>
            <person name="Kim K.M."/>
        </authorList>
    </citation>
    <scope>NUCLEOTIDE SEQUENCE [LARGE SCALE GENOMIC DNA]</scope>
    <source>
        <strain evidence="3 4">KCTC 12363</strain>
    </source>
</reference>
<evidence type="ECO:0000256" key="1">
    <source>
        <dbReference type="SAM" id="Phobius"/>
    </source>
</evidence>
<proteinExistence type="predicted"/>
<dbReference type="Proteomes" id="UP000036520">
    <property type="component" value="Chromosome"/>
</dbReference>
<feature type="domain" description="DUF5675" evidence="2">
    <location>
        <begin position="109"/>
        <end position="235"/>
    </location>
</feature>
<gene>
    <name evidence="3" type="ORF">CA2015_4312</name>
</gene>
<keyword evidence="4" id="KW-1185">Reference proteome</keyword>
<accession>A0A0H4PZ03</accession>
<keyword evidence="1" id="KW-0812">Transmembrane</keyword>
<evidence type="ECO:0000313" key="3">
    <source>
        <dbReference type="EMBL" id="AKP53657.1"/>
    </source>
</evidence>
<name>A0A0H4PZ03_9BACT</name>
<feature type="transmembrane region" description="Helical" evidence="1">
    <location>
        <begin position="30"/>
        <end position="49"/>
    </location>
</feature>